<dbReference type="Proteomes" id="UP000028511">
    <property type="component" value="Unassembled WGS sequence"/>
</dbReference>
<evidence type="ECO:0000259" key="1">
    <source>
        <dbReference type="Pfam" id="PF13503"/>
    </source>
</evidence>
<dbReference type="Pfam" id="PF13503">
    <property type="entry name" value="DUF4123"/>
    <property type="match status" value="1"/>
</dbReference>
<gene>
    <name evidence="2" type="ORF">XBP1_930027</name>
</gene>
<comment type="caution">
    <text evidence="2">The sequence shown here is derived from an EMBL/GenBank/DDBJ whole genome shotgun (WGS) entry which is preliminary data.</text>
</comment>
<dbReference type="InterPro" id="IPR025391">
    <property type="entry name" value="DUF4123"/>
</dbReference>
<sequence>MPNEREGEAGMSQEKLYAIIDGAAESHLFLMLERYDPPSACLYGEPLQPELVEIAPYLVQVNEEVKIWLECRKTPWGIFVHSAADMKTVRQHLRKYLQVLLPQQEKPVFFRFYDPRNIWDFLGVLSDWEAHCFLGPITRITTLYLEEERTDNFVKIREPFPVGATSKRKMLAITEIQLEKIQAIFTERYIEKLAHLIPEWLEKAPFDFIPHIDTVECARQFFDWFGQNGITDDRNVRGLLQLFIIRHYLTIDDLPAAIYAQLTEYSQPGHMRAESVLIQEMGQVPL</sequence>
<dbReference type="HOGENOM" id="CLU_081283_0_0_6"/>
<organism evidence="2 3">
    <name type="scientific">Xenorhabdus bovienii str. puntauvense</name>
    <dbReference type="NCBI Taxonomy" id="1398201"/>
    <lineage>
        <taxon>Bacteria</taxon>
        <taxon>Pseudomonadati</taxon>
        <taxon>Pseudomonadota</taxon>
        <taxon>Gammaproteobacteria</taxon>
        <taxon>Enterobacterales</taxon>
        <taxon>Morganellaceae</taxon>
        <taxon>Xenorhabdus</taxon>
    </lineage>
</organism>
<evidence type="ECO:0000313" key="2">
    <source>
        <dbReference type="EMBL" id="CDG99312.1"/>
    </source>
</evidence>
<name>A0A077NM02_XENBV</name>
<dbReference type="AlphaFoldDB" id="A0A077NM02"/>
<evidence type="ECO:0000313" key="3">
    <source>
        <dbReference type="Proteomes" id="UP000028511"/>
    </source>
</evidence>
<proteinExistence type="predicted"/>
<protein>
    <recommendedName>
        <fullName evidence="1">DUF4123 domain-containing protein</fullName>
    </recommendedName>
</protein>
<reference evidence="2" key="1">
    <citation type="submission" date="2013-07" db="EMBL/GenBank/DDBJ databases">
        <title>Sub-species coevolution in mutualistic symbiosis.</title>
        <authorList>
            <person name="Murfin K."/>
            <person name="Klassen J."/>
            <person name="Lee M."/>
            <person name="Forst S."/>
            <person name="Stock P."/>
            <person name="Goodrich-Blair H."/>
        </authorList>
    </citation>
    <scope>NUCLEOTIDE SEQUENCE [LARGE SCALE GENOMIC DNA]</scope>
    <source>
        <strain evidence="2">Puntauvense</strain>
    </source>
</reference>
<accession>A0A077NM02</accession>
<feature type="domain" description="DUF4123" evidence="1">
    <location>
        <begin position="16"/>
        <end position="131"/>
    </location>
</feature>
<dbReference type="EMBL" id="CBSW010000302">
    <property type="protein sequence ID" value="CDG99312.1"/>
    <property type="molecule type" value="Genomic_DNA"/>
</dbReference>